<dbReference type="AlphaFoldDB" id="A0A644X5V2"/>
<gene>
    <name evidence="1" type="ORF">SDC9_55864</name>
</gene>
<name>A0A644X5V2_9ZZZZ</name>
<proteinExistence type="predicted"/>
<protein>
    <submittedName>
        <fullName evidence="1">Uncharacterized protein</fullName>
    </submittedName>
</protein>
<comment type="caution">
    <text evidence="1">The sequence shown here is derived from an EMBL/GenBank/DDBJ whole genome shotgun (WGS) entry which is preliminary data.</text>
</comment>
<dbReference type="EMBL" id="VSSQ01001582">
    <property type="protein sequence ID" value="MPM09544.1"/>
    <property type="molecule type" value="Genomic_DNA"/>
</dbReference>
<sequence>MKISALIMFALVALFCTAQPEHTRCIKIKLKQTDDSFSLHCRKGKYIISFNPADLTYPFADEKKNMLEAFLNRTDTLSLDTMIEKATEIVRDSTMDFCSIRFNSVVSRNFINGNIAVKNSETNSFLKRISALIDDRMSWMLVNYYYFTDPKKSTILFEYCDVSFGCPAF</sequence>
<accession>A0A644X5V2</accession>
<evidence type="ECO:0000313" key="1">
    <source>
        <dbReference type="EMBL" id="MPM09544.1"/>
    </source>
</evidence>
<reference evidence="1" key="1">
    <citation type="submission" date="2019-08" db="EMBL/GenBank/DDBJ databases">
        <authorList>
            <person name="Kucharzyk K."/>
            <person name="Murdoch R.W."/>
            <person name="Higgins S."/>
            <person name="Loffler F."/>
        </authorList>
    </citation>
    <scope>NUCLEOTIDE SEQUENCE</scope>
</reference>
<organism evidence="1">
    <name type="scientific">bioreactor metagenome</name>
    <dbReference type="NCBI Taxonomy" id="1076179"/>
    <lineage>
        <taxon>unclassified sequences</taxon>
        <taxon>metagenomes</taxon>
        <taxon>ecological metagenomes</taxon>
    </lineage>
</organism>